<dbReference type="OrthoDB" id="9802264at2"/>
<dbReference type="Proteomes" id="UP000309550">
    <property type="component" value="Unassembled WGS sequence"/>
</dbReference>
<protein>
    <submittedName>
        <fullName evidence="9">ATP-binding cassette domain-containing protein</fullName>
    </submittedName>
</protein>
<dbReference type="InterPro" id="IPR003439">
    <property type="entry name" value="ABC_transporter-like_ATP-bd"/>
</dbReference>
<gene>
    <name evidence="9" type="ORF">FDT80_10690</name>
</gene>
<dbReference type="PANTHER" id="PTHR42781">
    <property type="entry name" value="SPERMIDINE/PUTRESCINE IMPORT ATP-BINDING PROTEIN POTA"/>
    <property type="match status" value="1"/>
</dbReference>
<comment type="caution">
    <text evidence="9">The sequence shown here is derived from an EMBL/GenBank/DDBJ whole genome shotgun (WGS) entry which is preliminary data.</text>
</comment>
<dbReference type="SMART" id="SM00382">
    <property type="entry name" value="AAA"/>
    <property type="match status" value="1"/>
</dbReference>
<evidence type="ECO:0000256" key="3">
    <source>
        <dbReference type="ARBA" id="ARBA00022519"/>
    </source>
</evidence>
<reference evidence="9 10" key="1">
    <citation type="submission" date="2019-05" db="EMBL/GenBank/DDBJ databases">
        <title>Sulfitobacter sabulilitoris sp. nov., isolated from a marine sand.</title>
        <authorList>
            <person name="Yoon J.-H."/>
        </authorList>
    </citation>
    <scope>NUCLEOTIDE SEQUENCE [LARGE SCALE GENOMIC DNA]</scope>
    <source>
        <strain evidence="9 10">HSMS-29</strain>
    </source>
</reference>
<accession>A0A5S3PF88</accession>
<organism evidence="9 10">
    <name type="scientific">Sulfitobacter sabulilitoris</name>
    <dbReference type="NCBI Taxonomy" id="2562655"/>
    <lineage>
        <taxon>Bacteria</taxon>
        <taxon>Pseudomonadati</taxon>
        <taxon>Pseudomonadota</taxon>
        <taxon>Alphaproteobacteria</taxon>
        <taxon>Rhodobacterales</taxon>
        <taxon>Roseobacteraceae</taxon>
        <taxon>Sulfitobacter</taxon>
    </lineage>
</organism>
<dbReference type="PROSITE" id="PS50893">
    <property type="entry name" value="ABC_TRANSPORTER_2"/>
    <property type="match status" value="1"/>
</dbReference>
<dbReference type="RefSeq" id="WP_138662266.1">
    <property type="nucleotide sequence ID" value="NZ_VANS01000002.1"/>
</dbReference>
<keyword evidence="6" id="KW-1278">Translocase</keyword>
<dbReference type="InterPro" id="IPR017871">
    <property type="entry name" value="ABC_transporter-like_CS"/>
</dbReference>
<dbReference type="PANTHER" id="PTHR42781:SF1">
    <property type="entry name" value="THIAMINE IMPORT ATP-BINDING PROTEIN THIQ"/>
    <property type="match status" value="1"/>
</dbReference>
<dbReference type="PROSITE" id="PS00211">
    <property type="entry name" value="ABC_TRANSPORTER_1"/>
    <property type="match status" value="1"/>
</dbReference>
<keyword evidence="1" id="KW-0813">Transport</keyword>
<name>A0A5S3PF88_9RHOB</name>
<dbReference type="AlphaFoldDB" id="A0A5S3PF88"/>
<dbReference type="SUPFAM" id="SSF52540">
    <property type="entry name" value="P-loop containing nucleoside triphosphate hydrolases"/>
    <property type="match status" value="1"/>
</dbReference>
<dbReference type="Pfam" id="PF00005">
    <property type="entry name" value="ABC_tran"/>
    <property type="match status" value="1"/>
</dbReference>
<dbReference type="GO" id="GO:0016887">
    <property type="term" value="F:ATP hydrolysis activity"/>
    <property type="evidence" value="ECO:0007669"/>
    <property type="project" value="InterPro"/>
</dbReference>
<keyword evidence="5 9" id="KW-0067">ATP-binding</keyword>
<evidence type="ECO:0000256" key="5">
    <source>
        <dbReference type="ARBA" id="ARBA00022840"/>
    </source>
</evidence>
<evidence type="ECO:0000313" key="9">
    <source>
        <dbReference type="EMBL" id="TMM52724.1"/>
    </source>
</evidence>
<evidence type="ECO:0000256" key="7">
    <source>
        <dbReference type="ARBA" id="ARBA00023136"/>
    </source>
</evidence>
<dbReference type="EMBL" id="VANS01000002">
    <property type="protein sequence ID" value="TMM52724.1"/>
    <property type="molecule type" value="Genomic_DNA"/>
</dbReference>
<keyword evidence="3" id="KW-0997">Cell inner membrane</keyword>
<evidence type="ECO:0000256" key="2">
    <source>
        <dbReference type="ARBA" id="ARBA00022475"/>
    </source>
</evidence>
<evidence type="ECO:0000259" key="8">
    <source>
        <dbReference type="PROSITE" id="PS50893"/>
    </source>
</evidence>
<feature type="domain" description="ABC transporter" evidence="8">
    <location>
        <begin position="2"/>
        <end position="230"/>
    </location>
</feature>
<dbReference type="InterPro" id="IPR027417">
    <property type="entry name" value="P-loop_NTPase"/>
</dbReference>
<dbReference type="InterPro" id="IPR003593">
    <property type="entry name" value="AAA+_ATPase"/>
</dbReference>
<evidence type="ECO:0000256" key="6">
    <source>
        <dbReference type="ARBA" id="ARBA00022967"/>
    </source>
</evidence>
<evidence type="ECO:0000256" key="4">
    <source>
        <dbReference type="ARBA" id="ARBA00022741"/>
    </source>
</evidence>
<dbReference type="InterPro" id="IPR050093">
    <property type="entry name" value="ABC_SmlMolc_Importer"/>
</dbReference>
<dbReference type="Gene3D" id="3.40.50.300">
    <property type="entry name" value="P-loop containing nucleotide triphosphate hydrolases"/>
    <property type="match status" value="1"/>
</dbReference>
<keyword evidence="4" id="KW-0547">Nucleotide-binding</keyword>
<keyword evidence="2" id="KW-1003">Cell membrane</keyword>
<dbReference type="GO" id="GO:0005524">
    <property type="term" value="F:ATP binding"/>
    <property type="evidence" value="ECO:0007669"/>
    <property type="project" value="UniProtKB-KW"/>
</dbReference>
<sequence length="230" mass="24363">MLTLDRVTIEQGDFRLEADLTVASGRKVAVIGPSGAGKSTLLGAICGFVPLASGRILWDGGDITRTAPGRRPMAMLFQDNNLFPHLSVAQNVGLGLRPDLRLSPADRDRIALALDRVGLAQYAGTKPGKLSGGQQSRAALARVSVQARPLIVLDEPFAALGPALRRDMLELVRDLTAEQGASLLMVTHTPDDVRLIADDVIFVDGGRAHAPQPAADLLDNPPPALRAYLG</sequence>
<keyword evidence="7" id="KW-0472">Membrane</keyword>
<evidence type="ECO:0000256" key="1">
    <source>
        <dbReference type="ARBA" id="ARBA00022448"/>
    </source>
</evidence>
<proteinExistence type="predicted"/>
<evidence type="ECO:0000313" key="10">
    <source>
        <dbReference type="Proteomes" id="UP000309550"/>
    </source>
</evidence>
<keyword evidence="10" id="KW-1185">Reference proteome</keyword>